<sequence length="389" mass="42812">MSKASARDLLRKAREQKKQQLRQSGESNAGRNSLTALATIDPSIYVNNSGTLYCKSCKMQVKPGDAAGWSVHSKTHRHQNNMQRIAATDTSLTAVKRVRDKILEGHTEDVSDNVAAELNIVHNTSDPDSKVNDTTQQPADAKRRKISNLVTYGSDSDSSSENSRNSSKGADNFVSSAPVDNAKTDTTAASVLPSGFFDEGVMRVESSDEEDKHDTDCKTESKFSELNNVHGTLVSSSRNSVALKGKYFTNTEEELSNLDKGGQDNTNGQITGTMEEMVSQKTLVHTTNLEDTLATFEIEISKLAIPDSEQQPNGDTTELPDESGDNSYKEERWNQKTRHLAQLNSIIKEGMQEMDPEEFVDSVSDDSTSDGISSDAEYADFTDWRSYQL</sequence>
<evidence type="ECO:0000313" key="3">
    <source>
        <dbReference type="Proteomes" id="UP000242474"/>
    </source>
</evidence>
<name>A0A2G5B2W5_COERN</name>
<evidence type="ECO:0000313" key="2">
    <source>
        <dbReference type="EMBL" id="PIA13369.1"/>
    </source>
</evidence>
<feature type="compositionally biased region" description="Polar residues" evidence="1">
    <location>
        <begin position="21"/>
        <end position="30"/>
    </location>
</feature>
<proteinExistence type="predicted"/>
<keyword evidence="3" id="KW-1185">Reference proteome</keyword>
<feature type="region of interest" description="Disordered" evidence="1">
    <location>
        <begin position="122"/>
        <end position="187"/>
    </location>
</feature>
<feature type="compositionally biased region" description="Basic and acidic residues" evidence="1">
    <location>
        <begin position="1"/>
        <end position="18"/>
    </location>
</feature>
<organism evidence="2 3">
    <name type="scientific">Coemansia reversa (strain ATCC 12441 / NRRL 1564)</name>
    <dbReference type="NCBI Taxonomy" id="763665"/>
    <lineage>
        <taxon>Eukaryota</taxon>
        <taxon>Fungi</taxon>
        <taxon>Fungi incertae sedis</taxon>
        <taxon>Zoopagomycota</taxon>
        <taxon>Kickxellomycotina</taxon>
        <taxon>Kickxellomycetes</taxon>
        <taxon>Kickxellales</taxon>
        <taxon>Kickxellaceae</taxon>
        <taxon>Coemansia</taxon>
    </lineage>
</organism>
<dbReference type="OrthoDB" id="5592394at2759"/>
<dbReference type="Proteomes" id="UP000242474">
    <property type="component" value="Unassembled WGS sequence"/>
</dbReference>
<evidence type="ECO:0000256" key="1">
    <source>
        <dbReference type="SAM" id="MobiDB-lite"/>
    </source>
</evidence>
<accession>A0A2G5B2W5</accession>
<dbReference type="AlphaFoldDB" id="A0A2G5B2W5"/>
<feature type="compositionally biased region" description="Acidic residues" evidence="1">
    <location>
        <begin position="352"/>
        <end position="368"/>
    </location>
</feature>
<feature type="compositionally biased region" description="Low complexity" evidence="1">
    <location>
        <begin position="154"/>
        <end position="167"/>
    </location>
</feature>
<feature type="region of interest" description="Disordered" evidence="1">
    <location>
        <begin position="1"/>
        <end position="30"/>
    </location>
</feature>
<protein>
    <submittedName>
        <fullName evidence="2">Uncharacterized protein</fullName>
    </submittedName>
</protein>
<dbReference type="EMBL" id="KZ303539">
    <property type="protein sequence ID" value="PIA13369.1"/>
    <property type="molecule type" value="Genomic_DNA"/>
</dbReference>
<feature type="region of interest" description="Disordered" evidence="1">
    <location>
        <begin position="303"/>
        <end position="389"/>
    </location>
</feature>
<reference evidence="2 3" key="1">
    <citation type="journal article" date="2015" name="Genome Biol. Evol.">
        <title>Phylogenomic analyses indicate that early fungi evolved digesting cell walls of algal ancestors of land plants.</title>
        <authorList>
            <person name="Chang Y."/>
            <person name="Wang S."/>
            <person name="Sekimoto S."/>
            <person name="Aerts A.L."/>
            <person name="Choi C."/>
            <person name="Clum A."/>
            <person name="LaButti K.M."/>
            <person name="Lindquist E.A."/>
            <person name="Yee Ngan C."/>
            <person name="Ohm R.A."/>
            <person name="Salamov A.A."/>
            <person name="Grigoriev I.V."/>
            <person name="Spatafora J.W."/>
            <person name="Berbee M.L."/>
        </authorList>
    </citation>
    <scope>NUCLEOTIDE SEQUENCE [LARGE SCALE GENOMIC DNA]</scope>
    <source>
        <strain evidence="2 3">NRRL 1564</strain>
    </source>
</reference>
<gene>
    <name evidence="2" type="ORF">COEREDRAFT_89648</name>
</gene>